<evidence type="ECO:0000313" key="3">
    <source>
        <dbReference type="EMBL" id="SEA09346.1"/>
    </source>
</evidence>
<evidence type="ECO:0000259" key="1">
    <source>
        <dbReference type="Pfam" id="PF03807"/>
    </source>
</evidence>
<dbReference type="Pfam" id="PF10728">
    <property type="entry name" value="DUF2520"/>
    <property type="match status" value="1"/>
</dbReference>
<dbReference type="AlphaFoldDB" id="A0A1H3YCP0"/>
<dbReference type="Pfam" id="PF03807">
    <property type="entry name" value="F420_oxidored"/>
    <property type="match status" value="1"/>
</dbReference>
<dbReference type="InterPro" id="IPR018931">
    <property type="entry name" value="DUF2520"/>
</dbReference>
<dbReference type="SUPFAM" id="SSF48179">
    <property type="entry name" value="6-phosphogluconate dehydrogenase C-terminal domain-like"/>
    <property type="match status" value="1"/>
</dbReference>
<evidence type="ECO:0000259" key="2">
    <source>
        <dbReference type="Pfam" id="PF10728"/>
    </source>
</evidence>
<feature type="domain" description="Pyrroline-5-carboxylate reductase catalytic N-terminal" evidence="1">
    <location>
        <begin position="2"/>
        <end position="88"/>
    </location>
</feature>
<dbReference type="InterPro" id="IPR037108">
    <property type="entry name" value="TM1727-like_C_sf"/>
</dbReference>
<dbReference type="Gene3D" id="1.10.1040.20">
    <property type="entry name" value="ProC-like, C-terminal domain"/>
    <property type="match status" value="1"/>
</dbReference>
<dbReference type="Proteomes" id="UP000182257">
    <property type="component" value="Unassembled WGS sequence"/>
</dbReference>
<name>A0A1H3YCP0_XYLRU</name>
<protein>
    <submittedName>
        <fullName evidence="3">Predicted oxidoreductase, contains short-chain dehydrogenase (SDR) and DUF2520 domains</fullName>
    </submittedName>
</protein>
<dbReference type="SUPFAM" id="SSF51735">
    <property type="entry name" value="NAD(P)-binding Rossmann-fold domains"/>
    <property type="match status" value="1"/>
</dbReference>
<dbReference type="InterPro" id="IPR036291">
    <property type="entry name" value="NAD(P)-bd_dom_sf"/>
</dbReference>
<dbReference type="Gene3D" id="3.40.50.720">
    <property type="entry name" value="NAD(P)-binding Rossmann-like Domain"/>
    <property type="match status" value="1"/>
</dbReference>
<dbReference type="PANTHER" id="PTHR40459">
    <property type="entry name" value="CONSERVED HYPOTHETICAL ALANINE AND LEUCINE RICH PROTEIN"/>
    <property type="match status" value="1"/>
</dbReference>
<proteinExistence type="predicted"/>
<dbReference type="InterPro" id="IPR008927">
    <property type="entry name" value="6-PGluconate_DH-like_C_sf"/>
</dbReference>
<organism evidence="3 4">
    <name type="scientific">Xylanibacter ruminicola</name>
    <name type="common">Prevotella ruminicola</name>
    <dbReference type="NCBI Taxonomy" id="839"/>
    <lineage>
        <taxon>Bacteria</taxon>
        <taxon>Pseudomonadati</taxon>
        <taxon>Bacteroidota</taxon>
        <taxon>Bacteroidia</taxon>
        <taxon>Bacteroidales</taxon>
        <taxon>Prevotellaceae</taxon>
        <taxon>Xylanibacter</taxon>
    </lineage>
</organism>
<sequence>MKIVMIGSGNLATQLGQALSKAGQDMVQVYSKTAEHAGELATKLNCDYTTNIDEITENADIYIISVKDDAIATLAEKVGRKAQQAIIVHTAGSIDMQVLQPHAKRYGVLYPMQTFSKNKPVDFKPIPCFIEASDDATLSAIRTLAESVSQNVVPATSAQRKKLHLAAVLACNFTNHCYRLAEKVLEEEQMDFKLFLPLIDETARKVAQLSPKQAQTGPMMRWDTGVMQMQMELLNNERTRQIYKLMAESIHEDATK</sequence>
<dbReference type="InterPro" id="IPR028939">
    <property type="entry name" value="P5C_Rdtase_cat_N"/>
</dbReference>
<evidence type="ECO:0000313" key="4">
    <source>
        <dbReference type="Proteomes" id="UP000182257"/>
    </source>
</evidence>
<gene>
    <name evidence="3" type="ORF">SAMN05216462_0599</name>
</gene>
<dbReference type="EMBL" id="FNRF01000001">
    <property type="protein sequence ID" value="SEA09346.1"/>
    <property type="molecule type" value="Genomic_DNA"/>
</dbReference>
<feature type="domain" description="DUF2520" evidence="2">
    <location>
        <begin position="126"/>
        <end position="250"/>
    </location>
</feature>
<dbReference type="OrthoDB" id="9810755at2"/>
<accession>A0A1H3YCP0</accession>
<dbReference type="PANTHER" id="PTHR40459:SF1">
    <property type="entry name" value="CONSERVED HYPOTHETICAL ALANINE AND LEUCINE RICH PROTEIN"/>
    <property type="match status" value="1"/>
</dbReference>
<reference evidence="3 4" key="1">
    <citation type="submission" date="2016-10" db="EMBL/GenBank/DDBJ databases">
        <authorList>
            <person name="de Groot N.N."/>
        </authorList>
    </citation>
    <scope>NUCLEOTIDE SEQUENCE [LARGE SCALE GENOMIC DNA]</scope>
    <source>
        <strain evidence="3 4">D31d</strain>
    </source>
</reference>